<evidence type="ECO:0000313" key="2">
    <source>
        <dbReference type="Proteomes" id="UP001187192"/>
    </source>
</evidence>
<protein>
    <submittedName>
        <fullName evidence="1">Uncharacterized protein</fullName>
    </submittedName>
</protein>
<accession>A0AA87ZI38</accession>
<evidence type="ECO:0000313" key="1">
    <source>
        <dbReference type="EMBL" id="GMN33664.1"/>
    </source>
</evidence>
<dbReference type="Proteomes" id="UP001187192">
    <property type="component" value="Unassembled WGS sequence"/>
</dbReference>
<organism evidence="1 2">
    <name type="scientific">Ficus carica</name>
    <name type="common">Common fig</name>
    <dbReference type="NCBI Taxonomy" id="3494"/>
    <lineage>
        <taxon>Eukaryota</taxon>
        <taxon>Viridiplantae</taxon>
        <taxon>Streptophyta</taxon>
        <taxon>Embryophyta</taxon>
        <taxon>Tracheophyta</taxon>
        <taxon>Spermatophyta</taxon>
        <taxon>Magnoliopsida</taxon>
        <taxon>eudicotyledons</taxon>
        <taxon>Gunneridae</taxon>
        <taxon>Pentapetalae</taxon>
        <taxon>rosids</taxon>
        <taxon>fabids</taxon>
        <taxon>Rosales</taxon>
        <taxon>Moraceae</taxon>
        <taxon>Ficeae</taxon>
        <taxon>Ficus</taxon>
    </lineage>
</organism>
<comment type="caution">
    <text evidence="1">The sequence shown here is derived from an EMBL/GenBank/DDBJ whole genome shotgun (WGS) entry which is preliminary data.</text>
</comment>
<gene>
    <name evidence="1" type="ORF">TIFTF001_004286</name>
</gene>
<reference evidence="1" key="1">
    <citation type="submission" date="2023-07" db="EMBL/GenBank/DDBJ databases">
        <title>draft genome sequence of fig (Ficus carica).</title>
        <authorList>
            <person name="Takahashi T."/>
            <person name="Nishimura K."/>
        </authorList>
    </citation>
    <scope>NUCLEOTIDE SEQUENCE</scope>
</reference>
<sequence>MGSTTGDQPPEKRKLRGRWKIFDAELRPIVEASKLRVLQSRRPDRNCKGDLTRDWRRLQSASRS</sequence>
<proteinExistence type="predicted"/>
<dbReference type="AlphaFoldDB" id="A0AA87ZI38"/>
<keyword evidence="2" id="KW-1185">Reference proteome</keyword>
<dbReference type="EMBL" id="BTGU01000004">
    <property type="protein sequence ID" value="GMN33664.1"/>
    <property type="molecule type" value="Genomic_DNA"/>
</dbReference>
<name>A0AA87ZI38_FICCA</name>